<dbReference type="Pfam" id="PF04386">
    <property type="entry name" value="SspB"/>
    <property type="match status" value="1"/>
</dbReference>
<dbReference type="Proteomes" id="UP000031643">
    <property type="component" value="Chromosome"/>
</dbReference>
<sequence length="180" mass="20317">MADDGIRYDLLTQDALRGVVREVLTQVQRDGLPGEHHLYIAFDTCAEGVSISKRLKEQYPEEMTIVLQYQFWDLFVWDERFEVKLSFANVPERLVIPFSAVKAFYDPSAQFGLQFGKPGAANDSARQHMASALPDVVSDQTDDRPGTEPPAEEATETEPVEVVMSRPPAEVVQLDNFRKK</sequence>
<evidence type="ECO:0000313" key="3">
    <source>
        <dbReference type="Proteomes" id="UP000031643"/>
    </source>
</evidence>
<dbReference type="AlphaFoldDB" id="A0A0A8K2P4"/>
<accession>A0A0A8K2P4</accession>
<dbReference type="OrthoDB" id="9800412at2"/>
<proteinExistence type="predicted"/>
<dbReference type="HOGENOM" id="CLU_106715_0_0_5"/>
<evidence type="ECO:0008006" key="4">
    <source>
        <dbReference type="Google" id="ProtNLM"/>
    </source>
</evidence>
<feature type="compositionally biased region" description="Acidic residues" evidence="1">
    <location>
        <begin position="150"/>
        <end position="159"/>
    </location>
</feature>
<dbReference type="RefSeq" id="WP_045369732.1">
    <property type="nucleotide sequence ID" value="NZ_AP014648.1"/>
</dbReference>
<evidence type="ECO:0000256" key="1">
    <source>
        <dbReference type="SAM" id="MobiDB-lite"/>
    </source>
</evidence>
<keyword evidence="3" id="KW-1185">Reference proteome</keyword>
<dbReference type="EMBL" id="AP014648">
    <property type="protein sequence ID" value="BAQ17056.1"/>
    <property type="molecule type" value="Genomic_DNA"/>
</dbReference>
<dbReference type="KEGG" id="mcg:GL4_1601"/>
<evidence type="ECO:0000313" key="2">
    <source>
        <dbReference type="EMBL" id="BAQ17056.1"/>
    </source>
</evidence>
<reference evidence="2 3" key="1">
    <citation type="submission" date="2014-09" db="EMBL/GenBank/DDBJ databases">
        <title>Genome sequencing of Methyloceanibacter caenitepidi Gela4.</title>
        <authorList>
            <person name="Takeuchi M."/>
            <person name="Susumu S."/>
            <person name="Kamagata Y."/>
            <person name="Oshima K."/>
            <person name="Hattori M."/>
            <person name="Iwasaki W."/>
        </authorList>
    </citation>
    <scope>NUCLEOTIDE SEQUENCE [LARGE SCALE GENOMIC DNA]</scope>
    <source>
        <strain evidence="2 3">Gela4</strain>
    </source>
</reference>
<organism evidence="2 3">
    <name type="scientific">Methyloceanibacter caenitepidi</name>
    <dbReference type="NCBI Taxonomy" id="1384459"/>
    <lineage>
        <taxon>Bacteria</taxon>
        <taxon>Pseudomonadati</taxon>
        <taxon>Pseudomonadota</taxon>
        <taxon>Alphaproteobacteria</taxon>
        <taxon>Hyphomicrobiales</taxon>
        <taxon>Hyphomicrobiaceae</taxon>
        <taxon>Methyloceanibacter</taxon>
    </lineage>
</organism>
<dbReference type="Gene3D" id="2.30.30.220">
    <property type="entry name" value="SspB-like"/>
    <property type="match status" value="1"/>
</dbReference>
<feature type="region of interest" description="Disordered" evidence="1">
    <location>
        <begin position="131"/>
        <end position="167"/>
    </location>
</feature>
<dbReference type="InterPro" id="IPR036760">
    <property type="entry name" value="SspB-like_sf"/>
</dbReference>
<dbReference type="STRING" id="1384459.GL4_1601"/>
<dbReference type="InterPro" id="IPR007481">
    <property type="entry name" value="SspB"/>
</dbReference>
<dbReference type="SUPFAM" id="SSF101738">
    <property type="entry name" value="SspB-like"/>
    <property type="match status" value="1"/>
</dbReference>
<name>A0A0A8K2P4_9HYPH</name>
<protein>
    <recommendedName>
        <fullName evidence="4">Stringent starvation protein B</fullName>
    </recommendedName>
</protein>
<gene>
    <name evidence="2" type="ORF">GL4_1601</name>
</gene>